<accession>A0AAE1J7B3</accession>
<protein>
    <submittedName>
        <fullName evidence="2">Uncharacterized protein</fullName>
    </submittedName>
</protein>
<dbReference type="EMBL" id="JAWXYG010000009">
    <property type="protein sequence ID" value="KAK4263821.1"/>
    <property type="molecule type" value="Genomic_DNA"/>
</dbReference>
<sequence>MAIDACSDTPSTRMSPRISFSHDLKKSDDEDHGERKSDLCLLDSGSDFVFCVGGGFSHQISSADELFSNGKIVPLQLHSVIHSPIQTHQSLRSSHFRSQSQSQPSSSSRCSGKKMLKEFLSEDTDEEEDEEEEEVRISFKSLWQFRRSSSLNCDATTRERGLIRSLQFLSRSNSTGSVLNPTKQTEISMKEARREKQRLQKQSSVSSRRSSSSSSSSSSSTYYFYSSSSQKHFLQKNRGSSGNGVRISPVLNLPQAYIPKGSMSFFGFDSLFCNGKVKNKKKKKKK</sequence>
<feature type="region of interest" description="Disordered" evidence="1">
    <location>
        <begin position="192"/>
        <end position="220"/>
    </location>
</feature>
<feature type="compositionally biased region" description="Low complexity" evidence="1">
    <location>
        <begin position="203"/>
        <end position="220"/>
    </location>
</feature>
<dbReference type="Proteomes" id="UP001293593">
    <property type="component" value="Unassembled WGS sequence"/>
</dbReference>
<evidence type="ECO:0000256" key="1">
    <source>
        <dbReference type="SAM" id="MobiDB-lite"/>
    </source>
</evidence>
<proteinExistence type="predicted"/>
<name>A0AAE1J7B3_9FABA</name>
<feature type="region of interest" description="Disordered" evidence="1">
    <location>
        <begin position="1"/>
        <end position="36"/>
    </location>
</feature>
<feature type="compositionally biased region" description="Basic and acidic residues" evidence="1">
    <location>
        <begin position="20"/>
        <end position="36"/>
    </location>
</feature>
<gene>
    <name evidence="2" type="ORF">QN277_029187</name>
</gene>
<evidence type="ECO:0000313" key="2">
    <source>
        <dbReference type="EMBL" id="KAK4263821.1"/>
    </source>
</evidence>
<dbReference type="PANTHER" id="PTHR36757:SF1">
    <property type="entry name" value="GENOME ASSEMBLY, CHROMOSOME: A04"/>
    <property type="match status" value="1"/>
</dbReference>
<organism evidence="2 3">
    <name type="scientific">Acacia crassicarpa</name>
    <name type="common">northern wattle</name>
    <dbReference type="NCBI Taxonomy" id="499986"/>
    <lineage>
        <taxon>Eukaryota</taxon>
        <taxon>Viridiplantae</taxon>
        <taxon>Streptophyta</taxon>
        <taxon>Embryophyta</taxon>
        <taxon>Tracheophyta</taxon>
        <taxon>Spermatophyta</taxon>
        <taxon>Magnoliopsida</taxon>
        <taxon>eudicotyledons</taxon>
        <taxon>Gunneridae</taxon>
        <taxon>Pentapetalae</taxon>
        <taxon>rosids</taxon>
        <taxon>fabids</taxon>
        <taxon>Fabales</taxon>
        <taxon>Fabaceae</taxon>
        <taxon>Caesalpinioideae</taxon>
        <taxon>mimosoid clade</taxon>
        <taxon>Acacieae</taxon>
        <taxon>Acacia</taxon>
    </lineage>
</organism>
<comment type="caution">
    <text evidence="2">The sequence shown here is derived from an EMBL/GenBank/DDBJ whole genome shotgun (WGS) entry which is preliminary data.</text>
</comment>
<dbReference type="AlphaFoldDB" id="A0AAE1J7B3"/>
<dbReference type="PANTHER" id="PTHR36757">
    <property type="entry name" value="BNAANNG22500D PROTEIN"/>
    <property type="match status" value="1"/>
</dbReference>
<feature type="compositionally biased region" description="Low complexity" evidence="1">
    <location>
        <begin position="89"/>
        <end position="110"/>
    </location>
</feature>
<evidence type="ECO:0000313" key="3">
    <source>
        <dbReference type="Proteomes" id="UP001293593"/>
    </source>
</evidence>
<keyword evidence="3" id="KW-1185">Reference proteome</keyword>
<feature type="region of interest" description="Disordered" evidence="1">
    <location>
        <begin position="88"/>
        <end position="114"/>
    </location>
</feature>
<reference evidence="2" key="1">
    <citation type="submission" date="2023-10" db="EMBL/GenBank/DDBJ databases">
        <title>Chromosome-level genome of the transformable northern wattle, Acacia crassicarpa.</title>
        <authorList>
            <person name="Massaro I."/>
            <person name="Sinha N.R."/>
            <person name="Poethig S."/>
            <person name="Leichty A.R."/>
        </authorList>
    </citation>
    <scope>NUCLEOTIDE SEQUENCE</scope>
    <source>
        <strain evidence="2">Acra3RX</strain>
        <tissue evidence="2">Leaf</tissue>
    </source>
</reference>